<gene>
    <name evidence="2" type="ORF">CR513_50083</name>
</gene>
<dbReference type="SUPFAM" id="SSF50630">
    <property type="entry name" value="Acid proteases"/>
    <property type="match status" value="1"/>
</dbReference>
<dbReference type="Proteomes" id="UP000257109">
    <property type="component" value="Unassembled WGS sequence"/>
</dbReference>
<reference evidence="2" key="1">
    <citation type="submission" date="2018-05" db="EMBL/GenBank/DDBJ databases">
        <title>Draft genome of Mucuna pruriens seed.</title>
        <authorList>
            <person name="Nnadi N.E."/>
            <person name="Vos R."/>
            <person name="Hasami M.H."/>
            <person name="Devisetty U.K."/>
            <person name="Aguiy J.C."/>
        </authorList>
    </citation>
    <scope>NUCLEOTIDE SEQUENCE [LARGE SCALE GENOMIC DNA]</scope>
    <source>
        <strain evidence="2">JCA_2017</strain>
    </source>
</reference>
<dbReference type="EMBL" id="QJKJ01011616">
    <property type="protein sequence ID" value="RDX70658.1"/>
    <property type="molecule type" value="Genomic_DNA"/>
</dbReference>
<dbReference type="InterPro" id="IPR021109">
    <property type="entry name" value="Peptidase_aspartic_dom_sf"/>
</dbReference>
<proteinExistence type="predicted"/>
<organism evidence="2 3">
    <name type="scientific">Mucuna pruriens</name>
    <name type="common">Velvet bean</name>
    <name type="synonym">Dolichos pruriens</name>
    <dbReference type="NCBI Taxonomy" id="157652"/>
    <lineage>
        <taxon>Eukaryota</taxon>
        <taxon>Viridiplantae</taxon>
        <taxon>Streptophyta</taxon>
        <taxon>Embryophyta</taxon>
        <taxon>Tracheophyta</taxon>
        <taxon>Spermatophyta</taxon>
        <taxon>Magnoliopsida</taxon>
        <taxon>eudicotyledons</taxon>
        <taxon>Gunneridae</taxon>
        <taxon>Pentapetalae</taxon>
        <taxon>rosids</taxon>
        <taxon>fabids</taxon>
        <taxon>Fabales</taxon>
        <taxon>Fabaceae</taxon>
        <taxon>Papilionoideae</taxon>
        <taxon>50 kb inversion clade</taxon>
        <taxon>NPAAA clade</taxon>
        <taxon>indigoferoid/millettioid clade</taxon>
        <taxon>Phaseoleae</taxon>
        <taxon>Mucuna</taxon>
    </lineage>
</organism>
<dbReference type="Gene3D" id="2.40.70.10">
    <property type="entry name" value="Acid Proteases"/>
    <property type="match status" value="1"/>
</dbReference>
<dbReference type="AlphaFoldDB" id="A0A371EX76"/>
<evidence type="ECO:0000313" key="3">
    <source>
        <dbReference type="Proteomes" id="UP000257109"/>
    </source>
</evidence>
<keyword evidence="3" id="KW-1185">Reference proteome</keyword>
<dbReference type="PANTHER" id="PTHR32108:SF9">
    <property type="entry name" value="REVERSE TRANSCRIPTASE RNASE H-LIKE DOMAIN-CONTAINING PROTEIN"/>
    <property type="match status" value="1"/>
</dbReference>
<accession>A0A371EX76</accession>
<feature type="region of interest" description="Disordered" evidence="1">
    <location>
        <begin position="1"/>
        <end position="24"/>
    </location>
</feature>
<feature type="non-terminal residue" evidence="2">
    <location>
        <position position="1"/>
    </location>
</feature>
<protein>
    <recommendedName>
        <fullName evidence="4">Aspartic peptidase DDI1-type domain-containing protein</fullName>
    </recommendedName>
</protein>
<sequence>MGKKKARPNVLQTRPAGGNSRPKPLIIYYNSPPQPRVPFMVSVPAKPVYNNNAVPWRYPLEENKDLASERKDKAVEWPRKIVMEGEATEFLKLIHHSEYKILDQMHKTLARVLHLSLLINSEGHCNLLFKVLNDAHVAQDIIPEKFMGIINNITTSRNLSFSEDEVPIEGRSHNQLLHIMVKYGNYMIARVLIDNGSSLNILPKATLEKLYSIGSTLRTSSVVVRAFDGSKQEVMGEIILPIHIGPTTFVITFQVIDIQPAYSCFLGRPWIHTVGQYLPPYTKKSNS</sequence>
<name>A0A371EX76_MUCPR</name>
<evidence type="ECO:0000256" key="1">
    <source>
        <dbReference type="SAM" id="MobiDB-lite"/>
    </source>
</evidence>
<evidence type="ECO:0000313" key="2">
    <source>
        <dbReference type="EMBL" id="RDX70658.1"/>
    </source>
</evidence>
<dbReference type="OrthoDB" id="5430981at2759"/>
<dbReference type="CDD" id="cd00303">
    <property type="entry name" value="retropepsin_like"/>
    <property type="match status" value="1"/>
</dbReference>
<evidence type="ECO:0008006" key="4">
    <source>
        <dbReference type="Google" id="ProtNLM"/>
    </source>
</evidence>
<dbReference type="PANTHER" id="PTHR32108">
    <property type="entry name" value="DNA-DIRECTED RNA POLYMERASE SUBUNIT ALPHA"/>
    <property type="match status" value="1"/>
</dbReference>
<comment type="caution">
    <text evidence="2">The sequence shown here is derived from an EMBL/GenBank/DDBJ whole genome shotgun (WGS) entry which is preliminary data.</text>
</comment>